<dbReference type="AlphaFoldDB" id="A0A8H7VKB4"/>
<evidence type="ECO:0000313" key="3">
    <source>
        <dbReference type="Proteomes" id="UP000646827"/>
    </source>
</evidence>
<accession>A0A8H7VKB4</accession>
<dbReference type="Proteomes" id="UP000646827">
    <property type="component" value="Unassembled WGS sequence"/>
</dbReference>
<protein>
    <submittedName>
        <fullName evidence="2">Uncharacterized protein</fullName>
    </submittedName>
</protein>
<keyword evidence="3" id="KW-1185">Reference proteome</keyword>
<name>A0A8H7VKB4_9FUNG</name>
<comment type="caution">
    <text evidence="2">The sequence shown here is derived from an EMBL/GenBank/DDBJ whole genome shotgun (WGS) entry which is preliminary data.</text>
</comment>
<evidence type="ECO:0000313" key="2">
    <source>
        <dbReference type="EMBL" id="KAG2219653.1"/>
    </source>
</evidence>
<evidence type="ECO:0000256" key="1">
    <source>
        <dbReference type="SAM" id="MobiDB-lite"/>
    </source>
</evidence>
<dbReference type="EMBL" id="JAEPRB010000170">
    <property type="protein sequence ID" value="KAG2219653.1"/>
    <property type="molecule type" value="Genomic_DNA"/>
</dbReference>
<feature type="region of interest" description="Disordered" evidence="1">
    <location>
        <begin position="1"/>
        <end position="58"/>
    </location>
</feature>
<sequence>MFVVTGEDQDTIDNKDEDELQTHQDNENDYIVEGPDDRMNIDNNNNNPPSPQSIVEQLPPSPADSIDFVINRVNRLIQEADEFFPPRDGDNQESTFVPPLARDIYDLRLNPWNSNSCYIDAAVELLWHSIIPVINIYNPTSFKIETDHEAGNPLDILMKETYNMSQNWIQRFDGSNRMRNYVWSKFSEQWAFHKNHTADIASFLRILLSNMSQDFNSNFRIKTEHVHMCNKDPNHCQFFSKKFDELTGEVEPRESVLFCSNRSPDDEKYDTRVLFPYEFRLIDGPLYQLHGIISSTRRDGFHFITTGLILGDRPFIGEIDNIRQEINVLHEPSSYNDSDAARTFANIKYPIIACYQKVIRKLVDADMTGVVFDDIEMMEVAEEELNDHLLRSDVYVKNHNT</sequence>
<proteinExistence type="predicted"/>
<feature type="compositionally biased region" description="Acidic residues" evidence="1">
    <location>
        <begin position="7"/>
        <end position="19"/>
    </location>
</feature>
<gene>
    <name evidence="2" type="ORF">INT45_012354</name>
</gene>
<dbReference type="OrthoDB" id="2289902at2759"/>
<reference evidence="2 3" key="1">
    <citation type="submission" date="2020-12" db="EMBL/GenBank/DDBJ databases">
        <title>Metabolic potential, ecology and presence of endohyphal bacteria is reflected in genomic diversity of Mucoromycotina.</title>
        <authorList>
            <person name="Muszewska A."/>
            <person name="Okrasinska A."/>
            <person name="Steczkiewicz K."/>
            <person name="Drgas O."/>
            <person name="Orlowska M."/>
            <person name="Perlinska-Lenart U."/>
            <person name="Aleksandrzak-Piekarczyk T."/>
            <person name="Szatraj K."/>
            <person name="Zielenkiewicz U."/>
            <person name="Pilsyk S."/>
            <person name="Malc E."/>
            <person name="Mieczkowski P."/>
            <person name="Kruszewska J.S."/>
            <person name="Biernat P."/>
            <person name="Pawlowska J."/>
        </authorList>
    </citation>
    <scope>NUCLEOTIDE SEQUENCE [LARGE SCALE GENOMIC DNA]</scope>
    <source>
        <strain evidence="2 3">CBS 142.35</strain>
    </source>
</reference>
<organism evidence="2 3">
    <name type="scientific">Circinella minor</name>
    <dbReference type="NCBI Taxonomy" id="1195481"/>
    <lineage>
        <taxon>Eukaryota</taxon>
        <taxon>Fungi</taxon>
        <taxon>Fungi incertae sedis</taxon>
        <taxon>Mucoromycota</taxon>
        <taxon>Mucoromycotina</taxon>
        <taxon>Mucoromycetes</taxon>
        <taxon>Mucorales</taxon>
        <taxon>Lichtheimiaceae</taxon>
        <taxon>Circinella</taxon>
    </lineage>
</organism>